<dbReference type="InterPro" id="IPR002938">
    <property type="entry name" value="FAD-bd"/>
</dbReference>
<dbReference type="OrthoDB" id="1878542at2759"/>
<comment type="similarity">
    <text evidence="1">Belongs to the paxM FAD-dependent monooxygenase family.</text>
</comment>
<dbReference type="SUPFAM" id="SSF51905">
    <property type="entry name" value="FAD/NAD(P)-binding domain"/>
    <property type="match status" value="1"/>
</dbReference>
<keyword evidence="5" id="KW-0503">Monooxygenase</keyword>
<feature type="compositionally biased region" description="Basic and acidic residues" evidence="6">
    <location>
        <begin position="435"/>
        <end position="446"/>
    </location>
</feature>
<evidence type="ECO:0000259" key="7">
    <source>
        <dbReference type="Pfam" id="PF01494"/>
    </source>
</evidence>
<dbReference type="FunFam" id="3.50.50.60:FF:000115">
    <property type="entry name" value="Salicylate hydroxylase, putative"/>
    <property type="match status" value="1"/>
</dbReference>
<feature type="region of interest" description="Disordered" evidence="6">
    <location>
        <begin position="394"/>
        <end position="446"/>
    </location>
</feature>
<dbReference type="EMBL" id="KV429058">
    <property type="protein sequence ID" value="KZT69476.1"/>
    <property type="molecule type" value="Genomic_DNA"/>
</dbReference>
<sequence>MGLARICLATAQTPLSILIVGCGLGGLAAACALTDAGHNVTMVEAAPAIGDVGAGIQVSPNVTRLLTRWGIGDALAKVAVKPARFVTRRYANGKIIGVTPLNGEGITTPDLPYYNVHRADLHRLLYERVAPRVTLRLNSRVVSADPEAPSLTLESGEVLHGDLVVGADGVHSTLQQAVVGQKIPATPTGDAAYRALIPTEKLLADPDLKSFVENPEVTSWMGPHRHIVAYNVRSCELYNVVLAHPDKGSVESWTAEGSSELMKAGYTDFEPRIQKLLGLIESTLEWRLLDRQPLKTWMHPSGRLTLLGDACHPMLPYRAQGAAMAIEDAAVLGTLLSHITSVSQLPRFVKAYEDLRLPRATAMQHASRLNQQYVHMPDGPEQEKRDAGMWNVFSGEKEKGSSDDTKASEKAGEVVAGSAEISATDAELENAGEAGVKEEKKLDENEKQKVAMHFSYDAVGDAERWWHEVGAKEIGADARVNGAL</sequence>
<proteinExistence type="inferred from homology"/>
<evidence type="ECO:0000313" key="8">
    <source>
        <dbReference type="EMBL" id="KZT69476.1"/>
    </source>
</evidence>
<dbReference type="PANTHER" id="PTHR13789:SF147">
    <property type="entry name" value="PUTATIVE (AFU_ORTHOLOGUE AFUA_2G01950)-RELATED"/>
    <property type="match status" value="1"/>
</dbReference>
<evidence type="ECO:0000256" key="3">
    <source>
        <dbReference type="ARBA" id="ARBA00022827"/>
    </source>
</evidence>
<protein>
    <submittedName>
        <fullName evidence="8">FAD/NAD(P)-binding domain-containing protein</fullName>
    </submittedName>
</protein>
<dbReference type="PRINTS" id="PR00420">
    <property type="entry name" value="RNGMNOXGNASE"/>
</dbReference>
<evidence type="ECO:0000256" key="6">
    <source>
        <dbReference type="SAM" id="MobiDB-lite"/>
    </source>
</evidence>
<dbReference type="GO" id="GO:0071949">
    <property type="term" value="F:FAD binding"/>
    <property type="evidence" value="ECO:0007669"/>
    <property type="project" value="InterPro"/>
</dbReference>
<evidence type="ECO:0000256" key="5">
    <source>
        <dbReference type="ARBA" id="ARBA00023033"/>
    </source>
</evidence>
<name>A0A165QHH0_9APHY</name>
<evidence type="ECO:0000313" key="9">
    <source>
        <dbReference type="Proteomes" id="UP000076727"/>
    </source>
</evidence>
<dbReference type="AlphaFoldDB" id="A0A165QHH0"/>
<dbReference type="Proteomes" id="UP000076727">
    <property type="component" value="Unassembled WGS sequence"/>
</dbReference>
<evidence type="ECO:0000256" key="4">
    <source>
        <dbReference type="ARBA" id="ARBA00023002"/>
    </source>
</evidence>
<organism evidence="8 9">
    <name type="scientific">Daedalea quercina L-15889</name>
    <dbReference type="NCBI Taxonomy" id="1314783"/>
    <lineage>
        <taxon>Eukaryota</taxon>
        <taxon>Fungi</taxon>
        <taxon>Dikarya</taxon>
        <taxon>Basidiomycota</taxon>
        <taxon>Agaricomycotina</taxon>
        <taxon>Agaricomycetes</taxon>
        <taxon>Polyporales</taxon>
        <taxon>Fomitopsis</taxon>
    </lineage>
</organism>
<dbReference type="InterPro" id="IPR050493">
    <property type="entry name" value="FAD-dep_Monooxygenase_BioMet"/>
</dbReference>
<keyword evidence="4" id="KW-0560">Oxidoreductase</keyword>
<dbReference type="SUPFAM" id="SSF54373">
    <property type="entry name" value="FAD-linked reductases, C-terminal domain"/>
    <property type="match status" value="1"/>
</dbReference>
<dbReference type="PANTHER" id="PTHR13789">
    <property type="entry name" value="MONOOXYGENASE"/>
    <property type="match status" value="1"/>
</dbReference>
<dbReference type="GO" id="GO:0004497">
    <property type="term" value="F:monooxygenase activity"/>
    <property type="evidence" value="ECO:0007669"/>
    <property type="project" value="UniProtKB-KW"/>
</dbReference>
<dbReference type="Gene3D" id="3.50.50.60">
    <property type="entry name" value="FAD/NAD(P)-binding domain"/>
    <property type="match status" value="1"/>
</dbReference>
<dbReference type="Pfam" id="PF01494">
    <property type="entry name" value="FAD_binding_3"/>
    <property type="match status" value="1"/>
</dbReference>
<reference evidence="8 9" key="1">
    <citation type="journal article" date="2016" name="Mol. Biol. Evol.">
        <title>Comparative Genomics of Early-Diverging Mushroom-Forming Fungi Provides Insights into the Origins of Lignocellulose Decay Capabilities.</title>
        <authorList>
            <person name="Nagy L.G."/>
            <person name="Riley R."/>
            <person name="Tritt A."/>
            <person name="Adam C."/>
            <person name="Daum C."/>
            <person name="Floudas D."/>
            <person name="Sun H."/>
            <person name="Yadav J.S."/>
            <person name="Pangilinan J."/>
            <person name="Larsson K.H."/>
            <person name="Matsuura K."/>
            <person name="Barry K."/>
            <person name="Labutti K."/>
            <person name="Kuo R."/>
            <person name="Ohm R.A."/>
            <person name="Bhattacharya S.S."/>
            <person name="Shirouzu T."/>
            <person name="Yoshinaga Y."/>
            <person name="Martin F.M."/>
            <person name="Grigoriev I.V."/>
            <person name="Hibbett D.S."/>
        </authorList>
    </citation>
    <scope>NUCLEOTIDE SEQUENCE [LARGE SCALE GENOMIC DNA]</scope>
    <source>
        <strain evidence="8 9">L-15889</strain>
    </source>
</reference>
<gene>
    <name evidence="8" type="ORF">DAEQUDRAFT_811450</name>
</gene>
<dbReference type="STRING" id="1314783.A0A165QHH0"/>
<dbReference type="InterPro" id="IPR036188">
    <property type="entry name" value="FAD/NAD-bd_sf"/>
</dbReference>
<accession>A0A165QHH0</accession>
<keyword evidence="3" id="KW-0274">FAD</keyword>
<dbReference type="PROSITE" id="PS51257">
    <property type="entry name" value="PROKAR_LIPOPROTEIN"/>
    <property type="match status" value="1"/>
</dbReference>
<feature type="domain" description="FAD-binding" evidence="7">
    <location>
        <begin position="16"/>
        <end position="364"/>
    </location>
</feature>
<keyword evidence="9" id="KW-1185">Reference proteome</keyword>
<evidence type="ECO:0000256" key="2">
    <source>
        <dbReference type="ARBA" id="ARBA00022630"/>
    </source>
</evidence>
<keyword evidence="2" id="KW-0285">Flavoprotein</keyword>
<feature type="compositionally biased region" description="Basic and acidic residues" evidence="6">
    <location>
        <begin position="395"/>
        <end position="412"/>
    </location>
</feature>
<evidence type="ECO:0000256" key="1">
    <source>
        <dbReference type="ARBA" id="ARBA00007992"/>
    </source>
</evidence>